<evidence type="ECO:0000256" key="1">
    <source>
        <dbReference type="SAM" id="MobiDB-lite"/>
    </source>
</evidence>
<dbReference type="Gramene" id="AUR62015342-RA">
    <property type="protein sequence ID" value="AUR62015342-RA:cds"/>
    <property type="gene ID" value="AUR62015342"/>
</dbReference>
<name>A0A803LM31_CHEQI</name>
<dbReference type="InterPro" id="IPR035940">
    <property type="entry name" value="CAP_sf"/>
</dbReference>
<sequence length="78" mass="8791">MLSNGPYGENTASGYVFTTTDAVNQWVGEETNYDHNLNVCLNGKECTHHDTEQEVELDDEHPHHEDGPSPRRPREATP</sequence>
<protein>
    <submittedName>
        <fullName evidence="2">Uncharacterized protein</fullName>
    </submittedName>
</protein>
<dbReference type="Proteomes" id="UP000596660">
    <property type="component" value="Unplaced"/>
</dbReference>
<feature type="compositionally biased region" description="Basic and acidic residues" evidence="1">
    <location>
        <begin position="60"/>
        <end position="78"/>
    </location>
</feature>
<feature type="region of interest" description="Disordered" evidence="1">
    <location>
        <begin position="51"/>
        <end position="78"/>
    </location>
</feature>
<reference evidence="2" key="1">
    <citation type="journal article" date="2017" name="Nature">
        <title>The genome of Chenopodium quinoa.</title>
        <authorList>
            <person name="Jarvis D.E."/>
            <person name="Ho Y.S."/>
            <person name="Lightfoot D.J."/>
            <person name="Schmoeckel S.M."/>
            <person name="Li B."/>
            <person name="Borm T.J.A."/>
            <person name="Ohyanagi H."/>
            <person name="Mineta K."/>
            <person name="Michell C.T."/>
            <person name="Saber N."/>
            <person name="Kharbatia N.M."/>
            <person name="Rupper R.R."/>
            <person name="Sharp A.R."/>
            <person name="Dally N."/>
            <person name="Boughton B.A."/>
            <person name="Woo Y.H."/>
            <person name="Gao G."/>
            <person name="Schijlen E.G.W.M."/>
            <person name="Guo X."/>
            <person name="Momin A.A."/>
            <person name="Negrao S."/>
            <person name="Al-Babili S."/>
            <person name="Gehring C."/>
            <person name="Roessner U."/>
            <person name="Jung C."/>
            <person name="Murphy K."/>
            <person name="Arold S.T."/>
            <person name="Gojobori T."/>
            <person name="van der Linden C.G."/>
            <person name="van Loo E.N."/>
            <person name="Jellen E.N."/>
            <person name="Maughan P.J."/>
            <person name="Tester M."/>
        </authorList>
    </citation>
    <scope>NUCLEOTIDE SEQUENCE [LARGE SCALE GENOMIC DNA]</scope>
    <source>
        <strain evidence="2">cv. PI 614886</strain>
    </source>
</reference>
<evidence type="ECO:0000313" key="3">
    <source>
        <dbReference type="Proteomes" id="UP000596660"/>
    </source>
</evidence>
<organism evidence="2 3">
    <name type="scientific">Chenopodium quinoa</name>
    <name type="common">Quinoa</name>
    <dbReference type="NCBI Taxonomy" id="63459"/>
    <lineage>
        <taxon>Eukaryota</taxon>
        <taxon>Viridiplantae</taxon>
        <taxon>Streptophyta</taxon>
        <taxon>Embryophyta</taxon>
        <taxon>Tracheophyta</taxon>
        <taxon>Spermatophyta</taxon>
        <taxon>Magnoliopsida</taxon>
        <taxon>eudicotyledons</taxon>
        <taxon>Gunneridae</taxon>
        <taxon>Pentapetalae</taxon>
        <taxon>Caryophyllales</taxon>
        <taxon>Chenopodiaceae</taxon>
        <taxon>Chenopodioideae</taxon>
        <taxon>Atripliceae</taxon>
        <taxon>Chenopodium</taxon>
    </lineage>
</organism>
<reference evidence="2" key="2">
    <citation type="submission" date="2021-03" db="UniProtKB">
        <authorList>
            <consortium name="EnsemblPlants"/>
        </authorList>
    </citation>
    <scope>IDENTIFICATION</scope>
</reference>
<dbReference type="AlphaFoldDB" id="A0A803LM31"/>
<keyword evidence="3" id="KW-1185">Reference proteome</keyword>
<dbReference type="Gene3D" id="3.40.33.10">
    <property type="entry name" value="CAP"/>
    <property type="match status" value="1"/>
</dbReference>
<dbReference type="EnsemblPlants" id="AUR62015342-RA">
    <property type="protein sequence ID" value="AUR62015342-RA:cds"/>
    <property type="gene ID" value="AUR62015342"/>
</dbReference>
<accession>A0A803LM31</accession>
<dbReference type="SUPFAM" id="SSF55797">
    <property type="entry name" value="PR-1-like"/>
    <property type="match status" value="1"/>
</dbReference>
<evidence type="ECO:0000313" key="2">
    <source>
        <dbReference type="EnsemblPlants" id="AUR62015342-RA:cds"/>
    </source>
</evidence>
<proteinExistence type="predicted"/>